<feature type="domain" description="Fibronectin type-III" evidence="12">
    <location>
        <begin position="1053"/>
        <end position="1157"/>
    </location>
</feature>
<feature type="domain" description="Tyrosine specific protein phosphatases" evidence="11">
    <location>
        <begin position="1874"/>
        <end position="1944"/>
    </location>
</feature>
<feature type="domain" description="Fibronectin type-III" evidence="12">
    <location>
        <begin position="737"/>
        <end position="844"/>
    </location>
</feature>
<dbReference type="SMART" id="SM00194">
    <property type="entry name" value="PTPc"/>
    <property type="match status" value="2"/>
</dbReference>
<dbReference type="CDD" id="cd00047">
    <property type="entry name" value="PTPc"/>
    <property type="match status" value="2"/>
</dbReference>
<sequence>MKKASMNALIIFAFFIFASQMLHIFGKVTVLRGSLFSYNPSKVKLICLSEDDGGALVWNYNLIWQYYNAEENDFKFQDLNKFINNEIDCKMNANENCLESWTKNNWSFTNSFKTPMGPVFDQRWEEFKQYNTLQDTYNDVNFDLTTDVKVSFSVRVSRDVHIIICNGKNYNRDPCYWIIIGGWGNTKSVIRKCVKGVPIPGEYPKKGSDCVKALDCIEHIPLSESEWRSFIITWNSAMRKIIVYDTDKIIMTYTDEERNSLHSHNNYYMFIRSPTTMLYRFHIYDFLHTTVESAVLTSPAFQFNNKMICVQLLVGLCIECDAHIVLRDFTNDKELVMVIVKGTSRTRVHNLPMWQSVKITTNISATDYNSYNKVIIQLIPKLNEQSLNPLWAIANVRECPQNALRKGAMITNQDWYDSHYFWPNVTCQKIFYHERTVVNPLSRVKPDINLDDVNCPEGKIGPQCLSSCEYDLHSYYDCRETEICYENGCTCAPGYSGDTCSIPCASHTYGHGCKETCGSCLYKQCNKVTGVCPNGCDIARGIYIPPLCQTSVDKPNVSTIFTNETTILATVPITWKDEYEKISILYSFFIQEQIEYQQSWNKLFRNMTQLTTYFENVKPGTTYHVGISLDIAGVQVYSDWQVAETKCNPAENFDVTSEENGMIIDWQINSNQLYSCPANWYLLKVRNIEMSENILYKSASFFPYKLQDLPSYTSFDVTIFHNNKKLFSKEIRTLEGVPSNVVDLTKMLSANTNLTLIWRPPNKPNGEIVQYEIILKVIEYYGCKDLKLPTPNNHIITKFTTEPTITIPDLHPYTLYSAQVIVHNSRHSSAIAETIFNTIQSEIPSEVFSQLRVEGWNLLWRPPEDCTTISGPLIARIKIHGISNVVQNYNLTKQTQNSKLELNQLNPFERYMATVYVIRKYGSKENASAYQQCEFETPPAAPPRVTNFEVVEIDTRQTPAMIHLRWQSPLPPLNGILRNYDVQFCNKNSRYCSVVQVQINESCDLWDDYICKLCKIVKKFPEIKVVAYNVNVTQPGLAVFATGDMLRNTTPDAPGNYTFTVNNNSVVDLKWLHPWKTGGHLRCFRIRIKETSSNLKRRISRSSTDVILEYPVTQYMRNYTKQLYLLSSTQYVIYIQAVTVEYKSSRENFVEIHTPSTAVFEGALKVMVDKFDSTILLNIPSVLNDTQDSTMHIIVKGPNLCEQYSEVPENLRALAGVKMDEIAWQAAQVSTRELAGMRFSIGDNKIYGNVRNCPLKPEESYDIAIIVTEQNSSTAPIILTKSDIPVGEVPPKHHELWIIPIILFLVVAGAVYYLYQRKREKLSKQLMQDEMVLSQNIENYEQETKYVISNSKQDLSTPSDRQSLSRATTPEVLPIAIAKNDEKGEEITSLVKVKDFEDYVRQTIQSGLLDKQYETFPRGQTRPWDYGKLPQNKSKNRYGNLIAYDETRVVLKKLPDDAHSDYINANYITGYKKEKRYIATQGPKPNTVIDFWRMIWQENVLIICMLANVIESGKTKCEQYWPDIGKKKKYGDIIVLNAKHNVFADYCFRTFNVTCGEETRKIEHLHYTAWPDHGVPLYTHSVVTYLKKLLATPPGNGPVVVHCSAGVGRTGTIILCDICLHRAAAEGVVDVFAETASIRNERANMVDNKQQYLLAHLALVECLLSVPTTLPCNETLLTRIKELKKHLPVQQQRLQNTAWQDEALRPVTSPPSLSERNRAKNRFPELISDKVSRIYLKRYPTSDEDSDYLSAVYVDGVKLQNQYLATQLPMPSTINDFWRMIAEFKVELILMLQPPDFQDSTCCAIAPASGEFKPIPYLNITVKEAVELEYYTSQKLLLVDNSEKPSRDQSVTILCLTEWKPGRDQPPPPVMTMVTFWQAAERIARGDGPTVTLCHDGVTGCGLYLALSFLLERMAVERECDVCLAVRAVRRSRSDFVRSLEHLEYLYDAAVTYLEYFETYANFS</sequence>
<dbReference type="SMART" id="SM00404">
    <property type="entry name" value="PTPc_motif"/>
    <property type="match status" value="2"/>
</dbReference>
<evidence type="ECO:0000256" key="5">
    <source>
        <dbReference type="ARBA" id="ARBA00022801"/>
    </source>
</evidence>
<evidence type="ECO:0000256" key="1">
    <source>
        <dbReference type="ARBA" id="ARBA00004167"/>
    </source>
</evidence>
<dbReference type="FunFam" id="3.90.190.10:FF:000102">
    <property type="entry name" value="Receptor-type tyrosine-protein phosphatase"/>
    <property type="match status" value="2"/>
</dbReference>
<evidence type="ECO:0000256" key="6">
    <source>
        <dbReference type="ARBA" id="ARBA00022912"/>
    </source>
</evidence>
<dbReference type="InterPro" id="IPR022041">
    <property type="entry name" value="Methyltransf_FA"/>
</dbReference>
<keyword evidence="9" id="KW-1133">Transmembrane helix</keyword>
<dbReference type="Pfam" id="PF00102">
    <property type="entry name" value="Y_phosphatase"/>
    <property type="match status" value="2"/>
</dbReference>
<keyword evidence="9" id="KW-0812">Transmembrane</keyword>
<dbReference type="InterPro" id="IPR013783">
    <property type="entry name" value="Ig-like_fold"/>
</dbReference>
<dbReference type="InterPro" id="IPR000387">
    <property type="entry name" value="Tyr_Pase_dom"/>
</dbReference>
<evidence type="ECO:0000259" key="10">
    <source>
        <dbReference type="PROSITE" id="PS50055"/>
    </source>
</evidence>
<dbReference type="GO" id="GO:0008045">
    <property type="term" value="P:motor neuron axon guidance"/>
    <property type="evidence" value="ECO:0007669"/>
    <property type="project" value="TreeGrafter"/>
</dbReference>
<dbReference type="Pfam" id="PF12248">
    <property type="entry name" value="Methyltransf_FA"/>
    <property type="match status" value="1"/>
</dbReference>
<name>A0A6J1R4S7_9HYME</name>
<keyword evidence="13" id="KW-1185">Reference proteome</keyword>
<dbReference type="InterPro" id="IPR003961">
    <property type="entry name" value="FN3_dom"/>
</dbReference>
<dbReference type="Gene3D" id="3.90.190.10">
    <property type="entry name" value="Protein tyrosine phosphatase superfamily"/>
    <property type="match status" value="2"/>
</dbReference>
<evidence type="ECO:0000256" key="4">
    <source>
        <dbReference type="ARBA" id="ARBA00022729"/>
    </source>
</evidence>
<dbReference type="GO" id="GO:0004725">
    <property type="term" value="F:protein tyrosine phosphatase activity"/>
    <property type="evidence" value="ECO:0007669"/>
    <property type="project" value="UniProtKB-EC"/>
</dbReference>
<protein>
    <recommendedName>
        <fullName evidence="3">protein-tyrosine-phosphatase</fullName>
        <ecNumber evidence="3">3.1.3.48</ecNumber>
    </recommendedName>
</protein>
<dbReference type="InterPro" id="IPR016130">
    <property type="entry name" value="Tyr_Pase_AS"/>
</dbReference>
<feature type="domain" description="Tyrosine-protein phosphatase" evidence="10">
    <location>
        <begin position="1715"/>
        <end position="1953"/>
    </location>
</feature>
<dbReference type="InterPro" id="IPR050348">
    <property type="entry name" value="Protein-Tyr_Phosphatase"/>
</dbReference>
<evidence type="ECO:0000256" key="7">
    <source>
        <dbReference type="ARBA" id="ARBA00023136"/>
    </source>
</evidence>
<dbReference type="CDD" id="cd19941">
    <property type="entry name" value="TIL"/>
    <property type="match status" value="1"/>
</dbReference>
<evidence type="ECO:0000256" key="2">
    <source>
        <dbReference type="ARBA" id="ARBA00009580"/>
    </source>
</evidence>
<dbReference type="InterPro" id="IPR003595">
    <property type="entry name" value="Tyr_Pase_cat"/>
</dbReference>
<dbReference type="Proteomes" id="UP000504618">
    <property type="component" value="Unplaced"/>
</dbReference>
<gene>
    <name evidence="14" type="primary">LOC112466246</name>
</gene>
<reference evidence="14" key="1">
    <citation type="submission" date="2025-08" db="UniProtKB">
        <authorList>
            <consortium name="RefSeq"/>
        </authorList>
    </citation>
    <scope>IDENTIFICATION</scope>
    <source>
        <tissue evidence="14">Whole body</tissue>
    </source>
</reference>
<evidence type="ECO:0000313" key="14">
    <source>
        <dbReference type="RefSeq" id="XP_024890014.1"/>
    </source>
</evidence>
<dbReference type="PROSITE" id="PS50055">
    <property type="entry name" value="TYR_PHOSPHATASE_PTP"/>
    <property type="match status" value="2"/>
</dbReference>
<dbReference type="SUPFAM" id="SSF49265">
    <property type="entry name" value="Fibronectin type III"/>
    <property type="match status" value="3"/>
</dbReference>
<dbReference type="GO" id="GO:0016020">
    <property type="term" value="C:membrane"/>
    <property type="evidence" value="ECO:0007669"/>
    <property type="project" value="UniProtKB-SubCell"/>
</dbReference>
<dbReference type="InterPro" id="IPR036116">
    <property type="entry name" value="FN3_sf"/>
</dbReference>
<feature type="transmembrane region" description="Helical" evidence="9">
    <location>
        <begin position="1296"/>
        <end position="1315"/>
    </location>
</feature>
<accession>A0A6J1R4S7</accession>
<comment type="similarity">
    <text evidence="2">Belongs to the protein-tyrosine phosphatase family.</text>
</comment>
<keyword evidence="5" id="KW-0378">Hydrolase</keyword>
<proteinExistence type="inferred from homology"/>
<evidence type="ECO:0000256" key="9">
    <source>
        <dbReference type="SAM" id="Phobius"/>
    </source>
</evidence>
<keyword evidence="4" id="KW-0732">Signal</keyword>
<dbReference type="InterPro" id="IPR000242">
    <property type="entry name" value="PTP_cat"/>
</dbReference>
<evidence type="ECO:0000313" key="13">
    <source>
        <dbReference type="Proteomes" id="UP000504618"/>
    </source>
</evidence>
<keyword evidence="6" id="KW-0904">Protein phosphatase</keyword>
<organism evidence="13 14">
    <name type="scientific">Temnothorax curvispinosus</name>
    <dbReference type="NCBI Taxonomy" id="300111"/>
    <lineage>
        <taxon>Eukaryota</taxon>
        <taxon>Metazoa</taxon>
        <taxon>Ecdysozoa</taxon>
        <taxon>Arthropoda</taxon>
        <taxon>Hexapoda</taxon>
        <taxon>Insecta</taxon>
        <taxon>Pterygota</taxon>
        <taxon>Neoptera</taxon>
        <taxon>Endopterygota</taxon>
        <taxon>Hymenoptera</taxon>
        <taxon>Apocrita</taxon>
        <taxon>Aculeata</taxon>
        <taxon>Formicoidea</taxon>
        <taxon>Formicidae</taxon>
        <taxon>Myrmicinae</taxon>
        <taxon>Temnothorax</taxon>
    </lineage>
</organism>
<evidence type="ECO:0000259" key="12">
    <source>
        <dbReference type="PROSITE" id="PS50853"/>
    </source>
</evidence>
<dbReference type="PROSITE" id="PS50853">
    <property type="entry name" value="FN3"/>
    <property type="match status" value="2"/>
</dbReference>
<dbReference type="Pfam" id="PF00041">
    <property type="entry name" value="fn3"/>
    <property type="match status" value="2"/>
</dbReference>
<dbReference type="PANTHER" id="PTHR19134">
    <property type="entry name" value="RECEPTOR-TYPE TYROSINE-PROTEIN PHOSPHATASE"/>
    <property type="match status" value="1"/>
</dbReference>
<dbReference type="EC" id="3.1.3.48" evidence="3"/>
<dbReference type="PROSITE" id="PS00383">
    <property type="entry name" value="TYR_PHOSPHATASE_1"/>
    <property type="match status" value="1"/>
</dbReference>
<evidence type="ECO:0000259" key="11">
    <source>
        <dbReference type="PROSITE" id="PS50056"/>
    </source>
</evidence>
<feature type="domain" description="Tyrosine specific protein phosphatases" evidence="11">
    <location>
        <begin position="1580"/>
        <end position="1653"/>
    </location>
</feature>
<evidence type="ECO:0000256" key="8">
    <source>
        <dbReference type="ARBA" id="ARBA00051722"/>
    </source>
</evidence>
<dbReference type="RefSeq" id="XP_024890014.1">
    <property type="nucleotide sequence ID" value="XM_025034246.1"/>
</dbReference>
<dbReference type="GeneID" id="112466246"/>
<dbReference type="InterPro" id="IPR029021">
    <property type="entry name" value="Prot-tyrosine_phosphatase-like"/>
</dbReference>
<dbReference type="CDD" id="cd00063">
    <property type="entry name" value="FN3"/>
    <property type="match status" value="2"/>
</dbReference>
<keyword evidence="7 9" id="KW-0472">Membrane</keyword>
<dbReference type="PRINTS" id="PR00700">
    <property type="entry name" value="PRTYPHPHTASE"/>
</dbReference>
<dbReference type="SMART" id="SM00060">
    <property type="entry name" value="FN3"/>
    <property type="match status" value="3"/>
</dbReference>
<dbReference type="PANTHER" id="PTHR19134:SF562">
    <property type="entry name" value="PROTEIN-TYROSINE-PHOSPHATASE"/>
    <property type="match status" value="1"/>
</dbReference>
<comment type="catalytic activity">
    <reaction evidence="8">
        <text>O-phospho-L-tyrosyl-[protein] + H2O = L-tyrosyl-[protein] + phosphate</text>
        <dbReference type="Rhea" id="RHEA:10684"/>
        <dbReference type="Rhea" id="RHEA-COMP:10136"/>
        <dbReference type="Rhea" id="RHEA-COMP:20101"/>
        <dbReference type="ChEBI" id="CHEBI:15377"/>
        <dbReference type="ChEBI" id="CHEBI:43474"/>
        <dbReference type="ChEBI" id="CHEBI:46858"/>
        <dbReference type="ChEBI" id="CHEBI:61978"/>
        <dbReference type="EC" id="3.1.3.48"/>
    </reaction>
</comment>
<evidence type="ECO:0000256" key="3">
    <source>
        <dbReference type="ARBA" id="ARBA00013064"/>
    </source>
</evidence>
<dbReference type="PROSITE" id="PS50056">
    <property type="entry name" value="TYR_PHOSPHATASE_2"/>
    <property type="match status" value="2"/>
</dbReference>
<comment type="subcellular location">
    <subcellularLocation>
        <location evidence="1">Membrane</location>
        <topology evidence="1">Single-pass membrane protein</topology>
    </subcellularLocation>
</comment>
<dbReference type="SUPFAM" id="SSF52799">
    <property type="entry name" value="(Phosphotyrosine protein) phosphatases II"/>
    <property type="match status" value="2"/>
</dbReference>
<dbReference type="Gene3D" id="2.170.300.10">
    <property type="entry name" value="Tie2 ligand-binding domain superfamily"/>
    <property type="match status" value="1"/>
</dbReference>
<dbReference type="Gene3D" id="2.60.40.10">
    <property type="entry name" value="Immunoglobulins"/>
    <property type="match status" value="2"/>
</dbReference>
<feature type="domain" description="Tyrosine-protein phosphatase" evidence="10">
    <location>
        <begin position="1409"/>
        <end position="1662"/>
    </location>
</feature>